<comment type="caution">
    <text evidence="1">The sequence shown here is derived from an EMBL/GenBank/DDBJ whole genome shotgun (WGS) entry which is preliminary data.</text>
</comment>
<organism evidence="1 2">
    <name type="scientific">Escherichia coli</name>
    <dbReference type="NCBI Taxonomy" id="562"/>
    <lineage>
        <taxon>Bacteria</taxon>
        <taxon>Pseudomonadati</taxon>
        <taxon>Pseudomonadota</taxon>
        <taxon>Gammaproteobacteria</taxon>
        <taxon>Enterobacterales</taxon>
        <taxon>Enterobacteriaceae</taxon>
        <taxon>Escherichia</taxon>
    </lineage>
</organism>
<gene>
    <name evidence="1" type="ORF">HIE29_004655</name>
</gene>
<dbReference type="Proteomes" id="UP000843571">
    <property type="component" value="Unassembled WGS sequence"/>
</dbReference>
<dbReference type="AlphaFoldDB" id="A0A780W2T9"/>
<proteinExistence type="predicted"/>
<accession>A0A780W2T9</accession>
<dbReference type="EMBL" id="DABCJL010000015">
    <property type="protein sequence ID" value="HAH7771131.1"/>
    <property type="molecule type" value="Genomic_DNA"/>
</dbReference>
<protein>
    <submittedName>
        <fullName evidence="1">Uncharacterized protein</fullName>
    </submittedName>
</protein>
<evidence type="ECO:0000313" key="2">
    <source>
        <dbReference type="Proteomes" id="UP000843571"/>
    </source>
</evidence>
<name>A0A780W2T9_ECOLX</name>
<sequence length="46" mass="5345">MGLFGSLCDLNYWIGPVDKNQRISRTGNSTLLWIFKDIRIMTKSRV</sequence>
<evidence type="ECO:0000313" key="1">
    <source>
        <dbReference type="EMBL" id="HAH7771131.1"/>
    </source>
</evidence>
<reference evidence="1 2" key="1">
    <citation type="journal article" date="2018" name="Genome Biol.">
        <title>SKESA: strategic k-mer extension for scrupulous assemblies.</title>
        <authorList>
            <person name="Souvorov A."/>
            <person name="Agarwala R."/>
            <person name="Lipman D.J."/>
        </authorList>
    </citation>
    <scope>NUCLEOTIDE SEQUENCE [LARGE SCALE GENOMIC DNA]</scope>
    <source>
        <strain evidence="1">C0382</strain>
    </source>
</reference>